<sequence length="83" mass="9128">MSYLQSVRPYQLRTIRVDMDSMERYVDLCCPKNEDDAASAPFTKGQPLLCQVFTAGVNYSCCPTNPCNQCGRSAAGAASEILR</sequence>
<dbReference type="EMBL" id="JAVFWL010000001">
    <property type="protein sequence ID" value="KAK6726706.1"/>
    <property type="molecule type" value="Genomic_DNA"/>
</dbReference>
<reference evidence="1 2" key="1">
    <citation type="submission" date="2023-08" db="EMBL/GenBank/DDBJ databases">
        <title>A Necator americanus chromosomal reference genome.</title>
        <authorList>
            <person name="Ilik V."/>
            <person name="Petrzelkova K.J."/>
            <person name="Pardy F."/>
            <person name="Fuh T."/>
            <person name="Niatou-Singa F.S."/>
            <person name="Gouil Q."/>
            <person name="Baker L."/>
            <person name="Ritchie M.E."/>
            <person name="Jex A.R."/>
            <person name="Gazzola D."/>
            <person name="Li H."/>
            <person name="Toshio Fujiwara R."/>
            <person name="Zhan B."/>
            <person name="Aroian R.V."/>
            <person name="Pafco B."/>
            <person name="Schwarz E.M."/>
        </authorList>
    </citation>
    <scope>NUCLEOTIDE SEQUENCE [LARGE SCALE GENOMIC DNA]</scope>
    <source>
        <strain evidence="1 2">Aroian</strain>
        <tissue evidence="1">Whole animal</tissue>
    </source>
</reference>
<dbReference type="Proteomes" id="UP001303046">
    <property type="component" value="Unassembled WGS sequence"/>
</dbReference>
<name>A0ABR1BLP9_NECAM</name>
<gene>
    <name evidence="1" type="primary">Necator_chrI.g929</name>
    <name evidence="1" type="ORF">RB195_004805</name>
</gene>
<evidence type="ECO:0000313" key="1">
    <source>
        <dbReference type="EMBL" id="KAK6726706.1"/>
    </source>
</evidence>
<organism evidence="1 2">
    <name type="scientific">Necator americanus</name>
    <name type="common">Human hookworm</name>
    <dbReference type="NCBI Taxonomy" id="51031"/>
    <lineage>
        <taxon>Eukaryota</taxon>
        <taxon>Metazoa</taxon>
        <taxon>Ecdysozoa</taxon>
        <taxon>Nematoda</taxon>
        <taxon>Chromadorea</taxon>
        <taxon>Rhabditida</taxon>
        <taxon>Rhabditina</taxon>
        <taxon>Rhabditomorpha</taxon>
        <taxon>Strongyloidea</taxon>
        <taxon>Ancylostomatidae</taxon>
        <taxon>Bunostominae</taxon>
        <taxon>Necator</taxon>
    </lineage>
</organism>
<protein>
    <submittedName>
        <fullName evidence="1">Uncharacterized protein</fullName>
    </submittedName>
</protein>
<keyword evidence="2" id="KW-1185">Reference proteome</keyword>
<comment type="caution">
    <text evidence="1">The sequence shown here is derived from an EMBL/GenBank/DDBJ whole genome shotgun (WGS) entry which is preliminary data.</text>
</comment>
<evidence type="ECO:0000313" key="2">
    <source>
        <dbReference type="Proteomes" id="UP001303046"/>
    </source>
</evidence>
<accession>A0ABR1BLP9</accession>
<proteinExistence type="predicted"/>